<dbReference type="AlphaFoldDB" id="A0A9P1MA13"/>
<evidence type="ECO:0000313" key="2">
    <source>
        <dbReference type="Proteomes" id="UP000838763"/>
    </source>
</evidence>
<name>A0A9P1MA13_9PEZI</name>
<proteinExistence type="predicted"/>
<accession>A0A9P1MA13</accession>
<dbReference type="OrthoDB" id="3431997at2759"/>
<reference evidence="1" key="1">
    <citation type="submission" date="2022-11" db="EMBL/GenBank/DDBJ databases">
        <authorList>
            <person name="Scott C."/>
            <person name="Bruce N."/>
        </authorList>
    </citation>
    <scope>NUCLEOTIDE SEQUENCE</scope>
</reference>
<protein>
    <submittedName>
        <fullName evidence="1">Uncharacterized protein</fullName>
    </submittedName>
</protein>
<comment type="caution">
    <text evidence="1">The sequence shown here is derived from an EMBL/GenBank/DDBJ whole genome shotgun (WGS) entry which is preliminary data.</text>
</comment>
<keyword evidence="2" id="KW-1185">Reference proteome</keyword>
<dbReference type="Proteomes" id="UP000838763">
    <property type="component" value="Unassembled WGS sequence"/>
</dbReference>
<evidence type="ECO:0000313" key="1">
    <source>
        <dbReference type="EMBL" id="CAI4213873.1"/>
    </source>
</evidence>
<dbReference type="EMBL" id="CALLCH030000009">
    <property type="protein sequence ID" value="CAI4213873.1"/>
    <property type="molecule type" value="Genomic_DNA"/>
</dbReference>
<sequence length="210" mass="22688">MSGNPASLKGIKTSIHLITRCPAAPPTLPQSHRTPALRVVLRKSWTKLTAELVAPGAATPTYVATLPKAGGILILHDGPNETDPPLAHARGVDEARHDHCEPRRCTAGRGRGGKITMHHNVGMKETFSFAMEVGHGAHRRVEWFEWRRSHGDDVRSVGQASSGWKLIRLGAGEEVVAVWADNKNWMSMSKVGELQFRGNGATGRWGSGGA</sequence>
<organism evidence="1 2">
    <name type="scientific">Parascedosporium putredinis</name>
    <dbReference type="NCBI Taxonomy" id="1442378"/>
    <lineage>
        <taxon>Eukaryota</taxon>
        <taxon>Fungi</taxon>
        <taxon>Dikarya</taxon>
        <taxon>Ascomycota</taxon>
        <taxon>Pezizomycotina</taxon>
        <taxon>Sordariomycetes</taxon>
        <taxon>Hypocreomycetidae</taxon>
        <taxon>Microascales</taxon>
        <taxon>Microascaceae</taxon>
        <taxon>Parascedosporium</taxon>
    </lineage>
</organism>
<gene>
    <name evidence="1" type="ORF">PPNO1_LOCUS3617</name>
</gene>